<accession>A0ACB6Z2Z3</accession>
<gene>
    <name evidence="1" type="ORF">BDM02DRAFT_3272735</name>
</gene>
<sequence length="833" mass="93858">MSENLYRFYLLEKKTPGYTCIGHEEVLGSATDSVKVTARTAISQRLDLLSTTNIKLDVYQPPEPFEDRGMGILELRKKLQEIFDDKYQNTCLQFSANDRLGAIKLKEHLIVVFTFEFQFFLFDHPTNTYFGKGEVTAGADQTVGVIEGAARKYIVERTQPNVDIRIVRVVEPRESLLEQYKQRPFQLEEYDCRINADRKRVTRHVTSAPLQEINAKDSLIIEFELQYQHVLFEKTGSSYTCLGSQTISVSSNIDETVEAIIKQARASIPRLRQRELSGVYELLGNHEDLGDKTPKAVQSEVPLDDDYLFENAVACSPQTSLQTLESNILIIVFDDQDYENPKWLLEATEEEPGIEREKIAEAARKRRSPSDDAKPEELYHTQDLTRADAVRNERPMHLSGPPIQIYHPVFAKFLSRAFLPFGGDEETLRRTSEFIKASRQCYKDGVARMQALRSHLSDLVHQDIFTEATITLDDNEWMEPGATIYTGCHWGSAWPVCAFVEVKNEVGTGGCDPALQCQSDFVRLCSASTPIIDASCCPVFLLAIAGPRLLVAGAVFANNFIAQELTDYLTLGSHPTDCDRGLRRVAQVLVTLRECIQDLASFYSNLKFKLSKIPISIRKSGSRSTGFATQYVPESPLGRWVFPHYTEFKVHDDPFSLTYKGPLEGGVKTTRALFTASMKSPEAGKLAVVKFTRRYCPEAHRLLAGMLLAPQLLHHEHIAGIHFVVMEHLEATEVTGDILKGANGAKHVESLRKAVRALHNEGLVFGDLREPNILIAKDGIKLVDFDWSGKEGMVRYPADISEEILWPEGVGGEGQIKFEHDKEWFRRLTGTEL</sequence>
<evidence type="ECO:0000313" key="2">
    <source>
        <dbReference type="Proteomes" id="UP000886501"/>
    </source>
</evidence>
<dbReference type="Proteomes" id="UP000886501">
    <property type="component" value="Unassembled WGS sequence"/>
</dbReference>
<proteinExistence type="predicted"/>
<organism evidence="1 2">
    <name type="scientific">Thelephora ganbajun</name>
    <name type="common">Ganba fungus</name>
    <dbReference type="NCBI Taxonomy" id="370292"/>
    <lineage>
        <taxon>Eukaryota</taxon>
        <taxon>Fungi</taxon>
        <taxon>Dikarya</taxon>
        <taxon>Basidiomycota</taxon>
        <taxon>Agaricomycotina</taxon>
        <taxon>Agaricomycetes</taxon>
        <taxon>Thelephorales</taxon>
        <taxon>Thelephoraceae</taxon>
        <taxon>Thelephora</taxon>
    </lineage>
</organism>
<dbReference type="EMBL" id="MU118172">
    <property type="protein sequence ID" value="KAF9643961.1"/>
    <property type="molecule type" value="Genomic_DNA"/>
</dbReference>
<keyword evidence="2" id="KW-1185">Reference proteome</keyword>
<reference evidence="1" key="2">
    <citation type="journal article" date="2020" name="Nat. Commun.">
        <title>Large-scale genome sequencing of mycorrhizal fungi provides insights into the early evolution of symbiotic traits.</title>
        <authorList>
            <person name="Miyauchi S."/>
            <person name="Kiss E."/>
            <person name="Kuo A."/>
            <person name="Drula E."/>
            <person name="Kohler A."/>
            <person name="Sanchez-Garcia M."/>
            <person name="Morin E."/>
            <person name="Andreopoulos B."/>
            <person name="Barry K.W."/>
            <person name="Bonito G."/>
            <person name="Buee M."/>
            <person name="Carver A."/>
            <person name="Chen C."/>
            <person name="Cichocki N."/>
            <person name="Clum A."/>
            <person name="Culley D."/>
            <person name="Crous P.W."/>
            <person name="Fauchery L."/>
            <person name="Girlanda M."/>
            <person name="Hayes R.D."/>
            <person name="Keri Z."/>
            <person name="LaButti K."/>
            <person name="Lipzen A."/>
            <person name="Lombard V."/>
            <person name="Magnuson J."/>
            <person name="Maillard F."/>
            <person name="Murat C."/>
            <person name="Nolan M."/>
            <person name="Ohm R.A."/>
            <person name="Pangilinan J."/>
            <person name="Pereira M.F."/>
            <person name="Perotto S."/>
            <person name="Peter M."/>
            <person name="Pfister S."/>
            <person name="Riley R."/>
            <person name="Sitrit Y."/>
            <person name="Stielow J.B."/>
            <person name="Szollosi G."/>
            <person name="Zifcakova L."/>
            <person name="Stursova M."/>
            <person name="Spatafora J.W."/>
            <person name="Tedersoo L."/>
            <person name="Vaario L.M."/>
            <person name="Yamada A."/>
            <person name="Yan M."/>
            <person name="Wang P."/>
            <person name="Xu J."/>
            <person name="Bruns T."/>
            <person name="Baldrian P."/>
            <person name="Vilgalys R."/>
            <person name="Dunand C."/>
            <person name="Henrissat B."/>
            <person name="Grigoriev I.V."/>
            <person name="Hibbett D."/>
            <person name="Nagy L.G."/>
            <person name="Martin F.M."/>
        </authorList>
    </citation>
    <scope>NUCLEOTIDE SEQUENCE</scope>
    <source>
        <strain evidence="1">P2</strain>
    </source>
</reference>
<protein>
    <submittedName>
        <fullName evidence="1">Uncharacterized protein</fullName>
    </submittedName>
</protein>
<reference evidence="1" key="1">
    <citation type="submission" date="2019-10" db="EMBL/GenBank/DDBJ databases">
        <authorList>
            <consortium name="DOE Joint Genome Institute"/>
            <person name="Kuo A."/>
            <person name="Miyauchi S."/>
            <person name="Kiss E."/>
            <person name="Drula E."/>
            <person name="Kohler A."/>
            <person name="Sanchez-Garcia M."/>
            <person name="Andreopoulos B."/>
            <person name="Barry K.W."/>
            <person name="Bonito G."/>
            <person name="Buee M."/>
            <person name="Carver A."/>
            <person name="Chen C."/>
            <person name="Cichocki N."/>
            <person name="Clum A."/>
            <person name="Culley D."/>
            <person name="Crous P.W."/>
            <person name="Fauchery L."/>
            <person name="Girlanda M."/>
            <person name="Hayes R."/>
            <person name="Keri Z."/>
            <person name="Labutti K."/>
            <person name="Lipzen A."/>
            <person name="Lombard V."/>
            <person name="Magnuson J."/>
            <person name="Maillard F."/>
            <person name="Morin E."/>
            <person name="Murat C."/>
            <person name="Nolan M."/>
            <person name="Ohm R."/>
            <person name="Pangilinan J."/>
            <person name="Pereira M."/>
            <person name="Perotto S."/>
            <person name="Peter M."/>
            <person name="Riley R."/>
            <person name="Sitrit Y."/>
            <person name="Stielow B."/>
            <person name="Szollosi G."/>
            <person name="Zifcakova L."/>
            <person name="Stursova M."/>
            <person name="Spatafora J.W."/>
            <person name="Tedersoo L."/>
            <person name="Vaario L.-M."/>
            <person name="Yamada A."/>
            <person name="Yan M."/>
            <person name="Wang P."/>
            <person name="Xu J."/>
            <person name="Bruns T."/>
            <person name="Baldrian P."/>
            <person name="Vilgalys R."/>
            <person name="Henrissat B."/>
            <person name="Grigoriev I.V."/>
            <person name="Hibbett D."/>
            <person name="Nagy L.G."/>
            <person name="Martin F.M."/>
        </authorList>
    </citation>
    <scope>NUCLEOTIDE SEQUENCE</scope>
    <source>
        <strain evidence="1">P2</strain>
    </source>
</reference>
<comment type="caution">
    <text evidence="1">The sequence shown here is derived from an EMBL/GenBank/DDBJ whole genome shotgun (WGS) entry which is preliminary data.</text>
</comment>
<evidence type="ECO:0000313" key="1">
    <source>
        <dbReference type="EMBL" id="KAF9643961.1"/>
    </source>
</evidence>
<name>A0ACB6Z2Z3_THEGA</name>